<gene>
    <name evidence="1" type="ORF">SPELUC_LOCUS17257</name>
</gene>
<reference evidence="1" key="1">
    <citation type="submission" date="2021-06" db="EMBL/GenBank/DDBJ databases">
        <authorList>
            <person name="Kallberg Y."/>
            <person name="Tangrot J."/>
            <person name="Rosling A."/>
        </authorList>
    </citation>
    <scope>NUCLEOTIDE SEQUENCE</scope>
    <source>
        <strain evidence="1">28 12/20/2015</strain>
    </source>
</reference>
<dbReference type="EMBL" id="CAJVPW010069391">
    <property type="protein sequence ID" value="CAG8791327.1"/>
    <property type="molecule type" value="Genomic_DNA"/>
</dbReference>
<accession>A0ACA9RFT1</accession>
<keyword evidence="2" id="KW-1185">Reference proteome</keyword>
<organism evidence="1 2">
    <name type="scientific">Cetraspora pellucida</name>
    <dbReference type="NCBI Taxonomy" id="1433469"/>
    <lineage>
        <taxon>Eukaryota</taxon>
        <taxon>Fungi</taxon>
        <taxon>Fungi incertae sedis</taxon>
        <taxon>Mucoromycota</taxon>
        <taxon>Glomeromycotina</taxon>
        <taxon>Glomeromycetes</taxon>
        <taxon>Diversisporales</taxon>
        <taxon>Gigasporaceae</taxon>
        <taxon>Cetraspora</taxon>
    </lineage>
</organism>
<evidence type="ECO:0000313" key="2">
    <source>
        <dbReference type="Proteomes" id="UP000789366"/>
    </source>
</evidence>
<sequence>SIANAHVAKADMAENGAFHGQCMRLAQLHSEAVDFPKTGSPLDFPSELRVSRFPDFMEKPDKPSYPSQKVLGTLYRSIEVNDFNPYTDIVFDERLLVPGYEAYVKDARECKRDYDSEVRGLMNQYGISSEYEVAVIKRLYKKRFEKEFYIEGAEGASIISPESRGLMEAKASAWYYVTYNKEEIGDDPSDQMISFPWINHEILCQIAMRN</sequence>
<protein>
    <submittedName>
        <fullName evidence="1">7806_t:CDS:1</fullName>
    </submittedName>
</protein>
<comment type="caution">
    <text evidence="1">The sequence shown here is derived from an EMBL/GenBank/DDBJ whole genome shotgun (WGS) entry which is preliminary data.</text>
</comment>
<name>A0ACA9RFT1_9GLOM</name>
<dbReference type="Proteomes" id="UP000789366">
    <property type="component" value="Unassembled WGS sequence"/>
</dbReference>
<proteinExistence type="predicted"/>
<evidence type="ECO:0000313" key="1">
    <source>
        <dbReference type="EMBL" id="CAG8791327.1"/>
    </source>
</evidence>
<feature type="non-terminal residue" evidence="1">
    <location>
        <position position="210"/>
    </location>
</feature>
<feature type="non-terminal residue" evidence="1">
    <location>
        <position position="1"/>
    </location>
</feature>